<reference evidence="3" key="1">
    <citation type="submission" date="2016-07" db="EMBL/GenBank/DDBJ databases">
        <title>Sequence Frankia sp. strain CcI1.17.</title>
        <authorList>
            <person name="Ghodhbane-Gtari F."/>
            <person name="Swanson E."/>
            <person name="Gueddou A."/>
            <person name="Morris K."/>
            <person name="Hezbri K."/>
            <person name="Ktari A."/>
            <person name="Nouioui I."/>
            <person name="Abebe-Akele F."/>
            <person name="Simpson S."/>
            <person name="Thomas K."/>
            <person name="Gtari M."/>
            <person name="Tisa L.S."/>
            <person name="Hurst S."/>
        </authorList>
    </citation>
    <scope>NUCLEOTIDE SEQUENCE [LARGE SCALE GENOMIC DNA]</scope>
    <source>
        <strain evidence="3">Cc1.17</strain>
    </source>
</reference>
<dbReference type="AlphaFoldDB" id="A0A1S1QQI4"/>
<name>A0A1S1QQI4_9ACTN</name>
<dbReference type="EMBL" id="MBLM01000118">
    <property type="protein sequence ID" value="OHV36220.1"/>
    <property type="molecule type" value="Genomic_DNA"/>
</dbReference>
<proteinExistence type="predicted"/>
<keyword evidence="3" id="KW-1185">Reference proteome</keyword>
<organism evidence="2 3">
    <name type="scientific">Parafrankia colletiae</name>
    <dbReference type="NCBI Taxonomy" id="573497"/>
    <lineage>
        <taxon>Bacteria</taxon>
        <taxon>Bacillati</taxon>
        <taxon>Actinomycetota</taxon>
        <taxon>Actinomycetes</taxon>
        <taxon>Frankiales</taxon>
        <taxon>Frankiaceae</taxon>
        <taxon>Parafrankia</taxon>
    </lineage>
</organism>
<feature type="compositionally biased region" description="Basic and acidic residues" evidence="1">
    <location>
        <begin position="43"/>
        <end position="55"/>
    </location>
</feature>
<evidence type="ECO:0000313" key="3">
    <source>
        <dbReference type="Proteomes" id="UP000179627"/>
    </source>
</evidence>
<evidence type="ECO:0000313" key="2">
    <source>
        <dbReference type="EMBL" id="OHV36220.1"/>
    </source>
</evidence>
<evidence type="ECO:0000256" key="1">
    <source>
        <dbReference type="SAM" id="MobiDB-lite"/>
    </source>
</evidence>
<comment type="caution">
    <text evidence="2">The sequence shown here is derived from an EMBL/GenBank/DDBJ whole genome shotgun (WGS) entry which is preliminary data.</text>
</comment>
<feature type="region of interest" description="Disordered" evidence="1">
    <location>
        <begin position="26"/>
        <end position="71"/>
    </location>
</feature>
<sequence>MPLAEDRHPAGHLGPDRADELFCTSVRPRSPRWEPDGGDAGVGEDRVERRGDLAGRSRTRNRKSAARLPRSTRRFRICRVVNDPSG</sequence>
<dbReference type="Proteomes" id="UP000179627">
    <property type="component" value="Unassembled WGS sequence"/>
</dbReference>
<accession>A0A1S1QQI4</accession>
<feature type="compositionally biased region" description="Basic residues" evidence="1">
    <location>
        <begin position="57"/>
        <end position="71"/>
    </location>
</feature>
<protein>
    <submittedName>
        <fullName evidence="2">Uncharacterized protein</fullName>
    </submittedName>
</protein>
<gene>
    <name evidence="2" type="ORF">CC117_18785</name>
</gene>